<evidence type="ECO:0000256" key="2">
    <source>
        <dbReference type="ARBA" id="ARBA00022729"/>
    </source>
</evidence>
<dbReference type="Gene3D" id="3.40.50.2300">
    <property type="match status" value="2"/>
</dbReference>
<dbReference type="InterPro" id="IPR028081">
    <property type="entry name" value="Leu-bd"/>
</dbReference>
<dbReference type="InterPro" id="IPR028082">
    <property type="entry name" value="Peripla_BP_I"/>
</dbReference>
<dbReference type="RefSeq" id="WP_346228064.1">
    <property type="nucleotide sequence ID" value="NZ_JBDJAW010000020.1"/>
</dbReference>
<sequence>MADPVTVVIDPLEAHLLRADTLRVALVVPVSGVLGLLGPGAINCALLAAREVNAAGGILGRPVELVLVDGGRGPGAVAREVGGLVRAGAVEAVVGTHASDVRVAVERALRGAAPFVYTPPYEGGASRPGVYYLGEPAALQVGPAIDWLVERRRARRWFLLGNDYVWPRLVHASAREHLRGRSAAIVGERLVPPGTGLMDRLIEELAVTRPDAVLLTLIGSDLIAFNRAFAASGLGCVRLCGALEEHGLLAAGGDTTGGLYAAMGYFGGIATDANLGLAERYTAMFGPEAPLLNGHGHGCYEGVLMLAALARRAGTLAVPAVEAVADGATIVSGRGPLTLAARQVRQRVYLARADGLDFEVVASLMRPM</sequence>
<dbReference type="Pfam" id="PF13458">
    <property type="entry name" value="Peripla_BP_6"/>
    <property type="match status" value="1"/>
</dbReference>
<comment type="caution">
    <text evidence="4">The sequence shown here is derived from an EMBL/GenBank/DDBJ whole genome shotgun (WGS) entry which is preliminary data.</text>
</comment>
<feature type="domain" description="Leucine-binding protein" evidence="3">
    <location>
        <begin position="21"/>
        <end position="354"/>
    </location>
</feature>
<gene>
    <name evidence="4" type="ORF">AAH991_23560</name>
</gene>
<name>A0ABV0AU58_9ACTN</name>
<keyword evidence="2" id="KW-0732">Signal</keyword>
<protein>
    <submittedName>
        <fullName evidence="4">Substrate-binding domain-containing protein</fullName>
    </submittedName>
</protein>
<evidence type="ECO:0000313" key="4">
    <source>
        <dbReference type="EMBL" id="MEN3538113.1"/>
    </source>
</evidence>
<evidence type="ECO:0000256" key="1">
    <source>
        <dbReference type="ARBA" id="ARBA00010062"/>
    </source>
</evidence>
<comment type="similarity">
    <text evidence="1">Belongs to the leucine-binding protein family.</text>
</comment>
<dbReference type="SUPFAM" id="SSF53822">
    <property type="entry name" value="Periplasmic binding protein-like I"/>
    <property type="match status" value="1"/>
</dbReference>
<dbReference type="PANTHER" id="PTHR47628">
    <property type="match status" value="1"/>
</dbReference>
<reference evidence="4 5" key="1">
    <citation type="submission" date="2024-05" db="EMBL/GenBank/DDBJ databases">
        <title>Microbispora sp.ZYX-F-249.</title>
        <authorList>
            <person name="Xie H."/>
        </authorList>
    </citation>
    <scope>NUCLEOTIDE SEQUENCE [LARGE SCALE GENOMIC DNA]</scope>
    <source>
        <strain evidence="4 5">ZYX-F-249</strain>
    </source>
</reference>
<evidence type="ECO:0000259" key="3">
    <source>
        <dbReference type="Pfam" id="PF13458"/>
    </source>
</evidence>
<dbReference type="EMBL" id="JBDJAW010000020">
    <property type="protein sequence ID" value="MEN3538113.1"/>
    <property type="molecule type" value="Genomic_DNA"/>
</dbReference>
<dbReference type="CDD" id="cd06358">
    <property type="entry name" value="PBP1_NHase"/>
    <property type="match status" value="1"/>
</dbReference>
<accession>A0ABV0AU58</accession>
<dbReference type="Proteomes" id="UP001447516">
    <property type="component" value="Unassembled WGS sequence"/>
</dbReference>
<proteinExistence type="inferred from homology"/>
<evidence type="ECO:0000313" key="5">
    <source>
        <dbReference type="Proteomes" id="UP001447516"/>
    </source>
</evidence>
<dbReference type="PANTHER" id="PTHR47628:SF1">
    <property type="entry name" value="ALIPHATIC AMIDASE EXPRESSION-REGULATING PROTEIN"/>
    <property type="match status" value="1"/>
</dbReference>
<organism evidence="4 5">
    <name type="scientific">Microbispora maris</name>
    <dbReference type="NCBI Taxonomy" id="3144104"/>
    <lineage>
        <taxon>Bacteria</taxon>
        <taxon>Bacillati</taxon>
        <taxon>Actinomycetota</taxon>
        <taxon>Actinomycetes</taxon>
        <taxon>Streptosporangiales</taxon>
        <taxon>Streptosporangiaceae</taxon>
        <taxon>Microbispora</taxon>
    </lineage>
</organism>
<keyword evidence="5" id="KW-1185">Reference proteome</keyword>